<dbReference type="AlphaFoldDB" id="A0A4P9Y6L0"/>
<evidence type="ECO:0000256" key="2">
    <source>
        <dbReference type="SAM" id="SignalP"/>
    </source>
</evidence>
<feature type="region of interest" description="Disordered" evidence="1">
    <location>
        <begin position="40"/>
        <end position="74"/>
    </location>
</feature>
<protein>
    <submittedName>
        <fullName evidence="3">Uncharacterized protein</fullName>
    </submittedName>
</protein>
<sequence>MIPYSLPALMVLPILGALIVQAKIMPNSLAHQAALTYPRGVEGHPQGAHNQQLPPPAHGTTPQEHVTPRHERGVSPLSSNWISPMTSFPPFLKTLIYSVAFGLDHMPYIYGLLGVREGDTRVFSQDPLFFLESIRGLFPNHLTVPFSLSQAISRSNVPQSHRDPETTKLSIMLHLIALHSWARTQQLIRSYRRDLRPFSPLPRSRSRHGVGATWRSRTESLIFPHVFNQDLSITFPFVLFDNCRYDLIEFHGNDLYAGHSISHILKRVSSISSVAHDSKMWADIGNVYRKNDIFADYSFITEDHFDAYAEKWETSIIQAQAILEALLPMVKDRIPPKVQSSVNMEMPGFLNGLVDSLKSDIHEMIITTKGKVLDRLQVSATRLPKMKRKVQALHDRACQRASLFYNLIRLYLHRPNLTHLPSPTYRTREKVWKAISIDKLSDIFNIYPKGKLGVSASKIYLALEEVRESLVADLTVEKSFNKGAKALGDELMQGMVDPESRDPVSSVWRHLQRTSLPITTSSTFALTLTGFLHHVSEIFRMVKGYRQSGSEFMENIPNFLELLISIGGEMEELQIWLDRGLIPSKAIHSLVQKIQEHGNSPTENHIPSIFLSKAMEEIYTALRMLQDFPAKR</sequence>
<reference evidence="4" key="1">
    <citation type="journal article" date="2018" name="Nat. Microbiol.">
        <title>Leveraging single-cell genomics to expand the fungal tree of life.</title>
        <authorList>
            <person name="Ahrendt S.R."/>
            <person name="Quandt C.A."/>
            <person name="Ciobanu D."/>
            <person name="Clum A."/>
            <person name="Salamov A."/>
            <person name="Andreopoulos B."/>
            <person name="Cheng J.F."/>
            <person name="Woyke T."/>
            <person name="Pelin A."/>
            <person name="Henrissat B."/>
            <person name="Reynolds N.K."/>
            <person name="Benny G.L."/>
            <person name="Smith M.E."/>
            <person name="James T.Y."/>
            <person name="Grigoriev I.V."/>
        </authorList>
    </citation>
    <scope>NUCLEOTIDE SEQUENCE [LARGE SCALE GENOMIC DNA]</scope>
</reference>
<feature type="signal peptide" evidence="2">
    <location>
        <begin position="1"/>
        <end position="22"/>
    </location>
</feature>
<evidence type="ECO:0000313" key="4">
    <source>
        <dbReference type="Proteomes" id="UP000267251"/>
    </source>
</evidence>
<organism evidence="3 4">
    <name type="scientific">Piptocephalis cylindrospora</name>
    <dbReference type="NCBI Taxonomy" id="1907219"/>
    <lineage>
        <taxon>Eukaryota</taxon>
        <taxon>Fungi</taxon>
        <taxon>Fungi incertae sedis</taxon>
        <taxon>Zoopagomycota</taxon>
        <taxon>Zoopagomycotina</taxon>
        <taxon>Zoopagomycetes</taxon>
        <taxon>Zoopagales</taxon>
        <taxon>Piptocephalidaceae</taxon>
        <taxon>Piptocephalis</taxon>
    </lineage>
</organism>
<feature type="chain" id="PRO_5020536183" evidence="2">
    <location>
        <begin position="23"/>
        <end position="632"/>
    </location>
</feature>
<accession>A0A4P9Y6L0</accession>
<keyword evidence="4" id="KW-1185">Reference proteome</keyword>
<name>A0A4P9Y6L0_9FUNG</name>
<dbReference type="EMBL" id="KZ987813">
    <property type="protein sequence ID" value="RKP14603.1"/>
    <property type="molecule type" value="Genomic_DNA"/>
</dbReference>
<evidence type="ECO:0000256" key="1">
    <source>
        <dbReference type="SAM" id="MobiDB-lite"/>
    </source>
</evidence>
<gene>
    <name evidence="3" type="ORF">BJ684DRAFT_18998</name>
</gene>
<proteinExistence type="predicted"/>
<dbReference type="Proteomes" id="UP000267251">
    <property type="component" value="Unassembled WGS sequence"/>
</dbReference>
<evidence type="ECO:0000313" key="3">
    <source>
        <dbReference type="EMBL" id="RKP14603.1"/>
    </source>
</evidence>
<keyword evidence="2" id="KW-0732">Signal</keyword>